<accession>A0A6I4T3T0</accession>
<evidence type="ECO:0000313" key="4">
    <source>
        <dbReference type="Proteomes" id="UP000438476"/>
    </source>
</evidence>
<dbReference type="SMART" id="SM00867">
    <property type="entry name" value="YceI"/>
    <property type="match status" value="1"/>
</dbReference>
<reference evidence="3 4" key="1">
    <citation type="submission" date="2019-12" db="EMBL/GenBank/DDBJ databases">
        <title>Genomic-based taxomic classification of the family Erythrobacteraceae.</title>
        <authorList>
            <person name="Xu L."/>
        </authorList>
    </citation>
    <scope>NUCLEOTIDE SEQUENCE [LARGE SCALE GENOMIC DNA]</scope>
    <source>
        <strain evidence="3 4">LMG 29518</strain>
    </source>
</reference>
<dbReference type="PANTHER" id="PTHR34406">
    <property type="entry name" value="PROTEIN YCEI"/>
    <property type="match status" value="1"/>
</dbReference>
<dbReference type="AlphaFoldDB" id="A0A6I4T3T0"/>
<proteinExistence type="predicted"/>
<dbReference type="Pfam" id="PF04264">
    <property type="entry name" value="YceI"/>
    <property type="match status" value="1"/>
</dbReference>
<organism evidence="3 4">
    <name type="scientific">Altericroceibacterium endophyticum</name>
    <dbReference type="NCBI Taxonomy" id="1808508"/>
    <lineage>
        <taxon>Bacteria</taxon>
        <taxon>Pseudomonadati</taxon>
        <taxon>Pseudomonadota</taxon>
        <taxon>Alphaproteobacteria</taxon>
        <taxon>Sphingomonadales</taxon>
        <taxon>Erythrobacteraceae</taxon>
        <taxon>Altericroceibacterium</taxon>
    </lineage>
</organism>
<evidence type="ECO:0000256" key="1">
    <source>
        <dbReference type="SAM" id="SignalP"/>
    </source>
</evidence>
<dbReference type="EMBL" id="WTYT01000001">
    <property type="protein sequence ID" value="MXO64195.1"/>
    <property type="molecule type" value="Genomic_DNA"/>
</dbReference>
<comment type="caution">
    <text evidence="3">The sequence shown here is derived from an EMBL/GenBank/DDBJ whole genome shotgun (WGS) entry which is preliminary data.</text>
</comment>
<dbReference type="Gene3D" id="2.40.128.110">
    <property type="entry name" value="Lipid/polyisoprenoid-binding, YceI-like"/>
    <property type="match status" value="1"/>
</dbReference>
<dbReference type="InterPro" id="IPR007372">
    <property type="entry name" value="Lipid/polyisoprenoid-bd_YceI"/>
</dbReference>
<dbReference type="OrthoDB" id="5525824at2"/>
<keyword evidence="4" id="KW-1185">Reference proteome</keyword>
<dbReference type="PANTHER" id="PTHR34406:SF1">
    <property type="entry name" value="PROTEIN YCEI"/>
    <property type="match status" value="1"/>
</dbReference>
<keyword evidence="1" id="KW-0732">Signal</keyword>
<name>A0A6I4T3T0_9SPHN</name>
<evidence type="ECO:0000259" key="2">
    <source>
        <dbReference type="SMART" id="SM00867"/>
    </source>
</evidence>
<feature type="domain" description="Lipid/polyisoprenoid-binding YceI-like" evidence="2">
    <location>
        <begin position="37"/>
        <end position="206"/>
    </location>
</feature>
<dbReference type="InterPro" id="IPR027016">
    <property type="entry name" value="UCP029811"/>
</dbReference>
<sequence length="207" mass="22135">MKPHSRIFLPSVLALSLVPLAACSGGAEQEPAPLDGSWTLQNDQSRLSFMSVKNGAIIESHKFTDLSGTVSDSGVAEVTIDLGSVATNIDARDQRMRDILFQVDQFPDAVVTAQIDPAQFKALKPGESQTETIPAALDLHGTKADLNADVEVTRIGDDTVRVETVTPIMVNAADFSLDQGIEQLREVAGLDAITGNVPVSFVLTYTR</sequence>
<feature type="chain" id="PRO_5026034671" evidence="1">
    <location>
        <begin position="22"/>
        <end position="207"/>
    </location>
</feature>
<dbReference type="PIRSF" id="PIRSF029811">
    <property type="entry name" value="UCP029811"/>
    <property type="match status" value="1"/>
</dbReference>
<protein>
    <submittedName>
        <fullName evidence="3">YceI family protein</fullName>
    </submittedName>
</protein>
<dbReference type="InterPro" id="IPR036761">
    <property type="entry name" value="TTHA0802/YceI-like_sf"/>
</dbReference>
<evidence type="ECO:0000313" key="3">
    <source>
        <dbReference type="EMBL" id="MXO64195.1"/>
    </source>
</evidence>
<feature type="signal peptide" evidence="1">
    <location>
        <begin position="1"/>
        <end position="21"/>
    </location>
</feature>
<gene>
    <name evidence="3" type="ORF">GRI91_00275</name>
</gene>
<dbReference type="Proteomes" id="UP000438476">
    <property type="component" value="Unassembled WGS sequence"/>
</dbReference>
<dbReference type="SUPFAM" id="SSF101874">
    <property type="entry name" value="YceI-like"/>
    <property type="match status" value="1"/>
</dbReference>
<dbReference type="RefSeq" id="WP_160734651.1">
    <property type="nucleotide sequence ID" value="NZ_WTYT01000001.1"/>
</dbReference>